<evidence type="ECO:0000259" key="7">
    <source>
        <dbReference type="Pfam" id="PF11846"/>
    </source>
</evidence>
<feature type="transmembrane region" description="Helical" evidence="5">
    <location>
        <begin position="400"/>
        <end position="423"/>
    </location>
</feature>
<feature type="transmembrane region" description="Helical" evidence="5">
    <location>
        <begin position="143"/>
        <end position="166"/>
    </location>
</feature>
<accession>A0A5C6Q7R4</accession>
<evidence type="ECO:0000256" key="3">
    <source>
        <dbReference type="ARBA" id="ARBA00022989"/>
    </source>
</evidence>
<feature type="transmembrane region" description="Helical" evidence="5">
    <location>
        <begin position="12"/>
        <end position="35"/>
    </location>
</feature>
<keyword evidence="2 5" id="KW-0812">Transmembrane</keyword>
<evidence type="ECO:0000313" key="9">
    <source>
        <dbReference type="EMBL" id="TWX55621.1"/>
    </source>
</evidence>
<dbReference type="EMBL" id="VOLR01000027">
    <property type="protein sequence ID" value="TWX55621.1"/>
    <property type="molecule type" value="Genomic_DNA"/>
</dbReference>
<dbReference type="Pfam" id="PF11846">
    <property type="entry name" value="Wzy_C_2"/>
    <property type="match status" value="1"/>
</dbReference>
<dbReference type="OrthoDB" id="5596698at2"/>
<dbReference type="RefSeq" id="WP_146800476.1">
    <property type="nucleotide sequence ID" value="NZ_VOLP01000026.1"/>
</dbReference>
<organism evidence="10 12">
    <name type="scientific">Colwellia hornerae</name>
    <dbReference type="NCBI Taxonomy" id="89402"/>
    <lineage>
        <taxon>Bacteria</taxon>
        <taxon>Pseudomonadati</taxon>
        <taxon>Pseudomonadota</taxon>
        <taxon>Gammaproteobacteria</taxon>
        <taxon>Alteromonadales</taxon>
        <taxon>Colwelliaceae</taxon>
        <taxon>Colwellia</taxon>
    </lineage>
</organism>
<feature type="transmembrane region" description="Helical" evidence="5">
    <location>
        <begin position="315"/>
        <end position="336"/>
    </location>
</feature>
<evidence type="ECO:0000259" key="6">
    <source>
        <dbReference type="Pfam" id="PF04932"/>
    </source>
</evidence>
<evidence type="ECO:0000256" key="2">
    <source>
        <dbReference type="ARBA" id="ARBA00022692"/>
    </source>
</evidence>
<evidence type="ECO:0000313" key="12">
    <source>
        <dbReference type="Proteomes" id="UP000321917"/>
    </source>
</evidence>
<gene>
    <name evidence="9" type="ORF">ESZ26_16085</name>
    <name evidence="10" type="ORF">ESZ27_14140</name>
</gene>
<comment type="caution">
    <text evidence="10">The sequence shown here is derived from an EMBL/GenBank/DDBJ whole genome shotgun (WGS) entry which is preliminary data.</text>
</comment>
<protein>
    <recommendedName>
        <fullName evidence="13">Virulence factor membrane-bound polymerase C-terminal domain-containing protein</fullName>
    </recommendedName>
</protein>
<keyword evidence="4 5" id="KW-0472">Membrane</keyword>
<evidence type="ECO:0000313" key="10">
    <source>
        <dbReference type="EMBL" id="TWX64637.1"/>
    </source>
</evidence>
<dbReference type="Proteomes" id="UP000321917">
    <property type="component" value="Unassembled WGS sequence"/>
</dbReference>
<dbReference type="Proteomes" id="UP000321525">
    <property type="component" value="Unassembled WGS sequence"/>
</dbReference>
<dbReference type="InterPro" id="IPR007016">
    <property type="entry name" value="O-antigen_ligase-rel_domated"/>
</dbReference>
<name>A0A5C6Q7R4_9GAMM</name>
<sequence>MHIVLETPGGTGLYLSFNIFGWLITTILISLGLWQVTLNKKIVTSKLQLYSLLGFICLCIPMFYGSEFSDHAIPRLLGLTGGLLLLFCLYQFEALTENPQQILWWILIAVAIQASFGLVQYFILQADDWGGFKPGISRPHGSFLQPNVMASFMATGIAIALYLSVACKAFSINKYQQALCYFCLCSATFLIVVLQSRTGHLATILVLSFISSYLYFKNKRQLFINLFFVVLAAITALISFNNSEVFNRGEDNYQKAGARPNTYLVTAKMIQEKPLTGSGYGLYERAFLDTYNRYAIEHPEIGVAQQRMAHPHNEVLYWVSEGGIIALLGIIFFFIAYMNSWLKISNRLGKRLAILGLITPLLLHSQLEFPFYSSISHWFIFIIILWFTDIQSGANKAQVLFDKIFLLRFLAILFPTILIPFLVTTLHTSNIIVEHEKHGYQHIERLLDIVNPIALKSRLDANVYSHILISGLKVRNTQKLLQYIDWGLMKVRFKPRPSIYSNILLCLAILNRHKQYQEVLNEAKRTYPLVDNWGDQLESNSSEE</sequence>
<evidence type="ECO:0000256" key="4">
    <source>
        <dbReference type="ARBA" id="ARBA00023136"/>
    </source>
</evidence>
<evidence type="ECO:0000256" key="5">
    <source>
        <dbReference type="SAM" id="Phobius"/>
    </source>
</evidence>
<dbReference type="Pfam" id="PF15864">
    <property type="entry name" value="PglL_A"/>
    <property type="match status" value="1"/>
</dbReference>
<feature type="domain" description="Virulence factor membrane-bound polymerase C-terminal" evidence="7">
    <location>
        <begin position="353"/>
        <end position="528"/>
    </location>
</feature>
<feature type="domain" description="Protein glycosylation ligase" evidence="8">
    <location>
        <begin position="145"/>
        <end position="163"/>
    </location>
</feature>
<evidence type="ECO:0000313" key="11">
    <source>
        <dbReference type="Proteomes" id="UP000321525"/>
    </source>
</evidence>
<dbReference type="EMBL" id="VOLQ01000030">
    <property type="protein sequence ID" value="TWX64637.1"/>
    <property type="molecule type" value="Genomic_DNA"/>
</dbReference>
<dbReference type="Pfam" id="PF04932">
    <property type="entry name" value="Wzy_C"/>
    <property type="match status" value="1"/>
</dbReference>
<dbReference type="PANTHER" id="PTHR37422:SF21">
    <property type="entry name" value="EXOQ-LIKE PROTEIN"/>
    <property type="match status" value="1"/>
</dbReference>
<dbReference type="GO" id="GO:0016020">
    <property type="term" value="C:membrane"/>
    <property type="evidence" value="ECO:0007669"/>
    <property type="project" value="UniProtKB-SubCell"/>
</dbReference>
<feature type="transmembrane region" description="Helical" evidence="5">
    <location>
        <begin position="72"/>
        <end position="90"/>
    </location>
</feature>
<dbReference type="PANTHER" id="PTHR37422">
    <property type="entry name" value="TEICHURONIC ACID BIOSYNTHESIS PROTEIN TUAE"/>
    <property type="match status" value="1"/>
</dbReference>
<reference evidence="10 12" key="1">
    <citation type="submission" date="2019-07" db="EMBL/GenBank/DDBJ databases">
        <title>Genomes of sea-ice associated Colwellia species.</title>
        <authorList>
            <person name="Bowman J.P."/>
        </authorList>
    </citation>
    <scope>NUCLEOTIDE SEQUENCE [LARGE SCALE GENOMIC DNA]</scope>
    <source>
        <strain evidence="9 11">ACAM 607</strain>
        <strain evidence="10 12">IC036</strain>
    </source>
</reference>
<feature type="transmembrane region" description="Helical" evidence="5">
    <location>
        <begin position="223"/>
        <end position="240"/>
    </location>
</feature>
<feature type="transmembrane region" description="Helical" evidence="5">
    <location>
        <begin position="102"/>
        <end position="123"/>
    </location>
</feature>
<feature type="domain" description="O-antigen ligase-related" evidence="6">
    <location>
        <begin position="187"/>
        <end position="330"/>
    </location>
</feature>
<proteinExistence type="predicted"/>
<evidence type="ECO:0008006" key="13">
    <source>
        <dbReference type="Google" id="ProtNLM"/>
    </source>
</evidence>
<dbReference type="InterPro" id="IPR021797">
    <property type="entry name" value="Wzy_C_2"/>
</dbReference>
<feature type="transmembrane region" description="Helical" evidence="5">
    <location>
        <begin position="47"/>
        <end position="66"/>
    </location>
</feature>
<dbReference type="InterPro" id="IPR051533">
    <property type="entry name" value="WaaL-like"/>
</dbReference>
<keyword evidence="11" id="KW-1185">Reference proteome</keyword>
<evidence type="ECO:0000259" key="8">
    <source>
        <dbReference type="Pfam" id="PF15864"/>
    </source>
</evidence>
<dbReference type="AlphaFoldDB" id="A0A5C6Q7R4"/>
<feature type="transmembrane region" description="Helical" evidence="5">
    <location>
        <begin position="200"/>
        <end position="216"/>
    </location>
</feature>
<keyword evidence="3 5" id="KW-1133">Transmembrane helix</keyword>
<comment type="subcellular location">
    <subcellularLocation>
        <location evidence="1">Membrane</location>
        <topology evidence="1">Multi-pass membrane protein</topology>
    </subcellularLocation>
</comment>
<dbReference type="InterPro" id="IPR031726">
    <property type="entry name" value="PglL_A"/>
</dbReference>
<feature type="transmembrane region" description="Helical" evidence="5">
    <location>
        <begin position="371"/>
        <end position="388"/>
    </location>
</feature>
<evidence type="ECO:0000256" key="1">
    <source>
        <dbReference type="ARBA" id="ARBA00004141"/>
    </source>
</evidence>
<feature type="transmembrane region" description="Helical" evidence="5">
    <location>
        <begin position="178"/>
        <end position="194"/>
    </location>
</feature>